<protein>
    <recommendedName>
        <fullName evidence="2">Peptide deformylase</fullName>
        <shortName evidence="2">PDF</shortName>
        <ecNumber evidence="2">3.5.1.88</ecNumber>
    </recommendedName>
    <alternativeName>
        <fullName evidence="2">Polypeptide deformylase</fullName>
    </alternativeName>
</protein>
<feature type="binding site" evidence="2">
    <location>
        <position position="94"/>
    </location>
    <ligand>
        <name>Fe cation</name>
        <dbReference type="ChEBI" id="CHEBI:24875"/>
    </ligand>
</feature>
<sequence length="181" mass="19912">MFPDRILPIDDPRLRRPSEPVAEIDTDTRALAAHMFRVMDAAHGAGLAAVQLGILLRLIVVDVEDGRGARHRLALANPEIAEAGSGQIAGLEGCLSMPGISQQVARSKTVTVRYTGLDGHRVSLVADGMLAVCLQHEIDHTNGIVFIDRMSRLRRDQARRQYARNLRLASRRDRSSESAMQ</sequence>
<dbReference type="InterPro" id="IPR036821">
    <property type="entry name" value="Peptide_deformylase_sf"/>
</dbReference>
<feature type="binding site" evidence="2">
    <location>
        <position position="140"/>
    </location>
    <ligand>
        <name>Fe cation</name>
        <dbReference type="ChEBI" id="CHEBI:24875"/>
    </ligand>
</feature>
<comment type="caution">
    <text evidence="3">The sequence shown here is derived from an EMBL/GenBank/DDBJ whole genome shotgun (WGS) entry which is preliminary data.</text>
</comment>
<organism evidence="3 4">
    <name type="scientific">Paenirhodobacter populi</name>
    <dbReference type="NCBI Taxonomy" id="2306993"/>
    <lineage>
        <taxon>Bacteria</taxon>
        <taxon>Pseudomonadati</taxon>
        <taxon>Pseudomonadota</taxon>
        <taxon>Alphaproteobacteria</taxon>
        <taxon>Rhodobacterales</taxon>
        <taxon>Rhodobacter group</taxon>
        <taxon>Paenirhodobacter</taxon>
    </lineage>
</organism>
<dbReference type="CDD" id="cd00487">
    <property type="entry name" value="Pep_deformylase"/>
    <property type="match status" value="1"/>
</dbReference>
<dbReference type="Gene3D" id="3.90.45.10">
    <property type="entry name" value="Peptide deformylase"/>
    <property type="match status" value="1"/>
</dbReference>
<comment type="similarity">
    <text evidence="1 2">Belongs to the polypeptide deformylase family.</text>
</comment>
<dbReference type="PANTHER" id="PTHR10458:SF22">
    <property type="entry name" value="PEPTIDE DEFORMYLASE"/>
    <property type="match status" value="1"/>
</dbReference>
<dbReference type="GO" id="GO:0042586">
    <property type="term" value="F:peptide deformylase activity"/>
    <property type="evidence" value="ECO:0007669"/>
    <property type="project" value="UniProtKB-UniRule"/>
</dbReference>
<dbReference type="Pfam" id="PF01327">
    <property type="entry name" value="Pep_deformylase"/>
    <property type="match status" value="1"/>
</dbReference>
<feature type="active site" evidence="2">
    <location>
        <position position="137"/>
    </location>
</feature>
<dbReference type="HAMAP" id="MF_00163">
    <property type="entry name" value="Pep_deformylase"/>
    <property type="match status" value="1"/>
</dbReference>
<dbReference type="PRINTS" id="PR01576">
    <property type="entry name" value="PDEFORMYLASE"/>
</dbReference>
<name>A0A443JG98_9RHOB</name>
<dbReference type="EMBL" id="SAUZ01000015">
    <property type="protein sequence ID" value="RWR19518.1"/>
    <property type="molecule type" value="Genomic_DNA"/>
</dbReference>
<dbReference type="GO" id="GO:0046872">
    <property type="term" value="F:metal ion binding"/>
    <property type="evidence" value="ECO:0007669"/>
    <property type="project" value="UniProtKB-KW"/>
</dbReference>
<keyword evidence="2" id="KW-0479">Metal-binding</keyword>
<evidence type="ECO:0000313" key="3">
    <source>
        <dbReference type="EMBL" id="RWR19518.1"/>
    </source>
</evidence>
<comment type="catalytic activity">
    <reaction evidence="2">
        <text>N-terminal N-formyl-L-methionyl-[peptide] + H2O = N-terminal L-methionyl-[peptide] + formate</text>
        <dbReference type="Rhea" id="RHEA:24420"/>
        <dbReference type="Rhea" id="RHEA-COMP:10639"/>
        <dbReference type="Rhea" id="RHEA-COMP:10640"/>
        <dbReference type="ChEBI" id="CHEBI:15377"/>
        <dbReference type="ChEBI" id="CHEBI:15740"/>
        <dbReference type="ChEBI" id="CHEBI:49298"/>
        <dbReference type="ChEBI" id="CHEBI:64731"/>
        <dbReference type="EC" id="3.5.1.88"/>
    </reaction>
</comment>
<evidence type="ECO:0000256" key="2">
    <source>
        <dbReference type="HAMAP-Rule" id="MF_00163"/>
    </source>
</evidence>
<dbReference type="NCBIfam" id="TIGR00079">
    <property type="entry name" value="pept_deformyl"/>
    <property type="match status" value="1"/>
</dbReference>
<dbReference type="PANTHER" id="PTHR10458">
    <property type="entry name" value="PEPTIDE DEFORMYLASE"/>
    <property type="match status" value="1"/>
</dbReference>
<keyword evidence="2" id="KW-0648">Protein biosynthesis</keyword>
<comment type="cofactor">
    <cofactor evidence="2">
        <name>Fe(2+)</name>
        <dbReference type="ChEBI" id="CHEBI:29033"/>
    </cofactor>
    <text evidence="2">Binds 1 Fe(2+) ion.</text>
</comment>
<reference evidence="3 4" key="1">
    <citation type="submission" date="2019-01" db="EMBL/GenBank/DDBJ databases">
        <title>Sinorhodobacter populi sp. nov. isolated from the symptomatic bark tissue of Populus euramericana canker.</title>
        <authorList>
            <person name="Xu G."/>
        </authorList>
    </citation>
    <scope>NUCLEOTIDE SEQUENCE [LARGE SCALE GENOMIC DNA]</scope>
    <source>
        <strain evidence="3 4">SK2B-1</strain>
    </source>
</reference>
<dbReference type="Proteomes" id="UP000284476">
    <property type="component" value="Unassembled WGS sequence"/>
</dbReference>
<dbReference type="EC" id="3.5.1.88" evidence="2"/>
<proteinExistence type="inferred from homology"/>
<gene>
    <name evidence="2 3" type="primary">def</name>
    <name evidence="3" type="ORF">D2T30_13445</name>
</gene>
<dbReference type="GO" id="GO:0006412">
    <property type="term" value="P:translation"/>
    <property type="evidence" value="ECO:0007669"/>
    <property type="project" value="UniProtKB-UniRule"/>
</dbReference>
<evidence type="ECO:0000256" key="1">
    <source>
        <dbReference type="ARBA" id="ARBA00010759"/>
    </source>
</evidence>
<keyword evidence="2 3" id="KW-0378">Hydrolase</keyword>
<keyword evidence="2" id="KW-0408">Iron</keyword>
<dbReference type="RefSeq" id="WP_128209274.1">
    <property type="nucleotide sequence ID" value="NZ_JBHRSO010000063.1"/>
</dbReference>
<dbReference type="InterPro" id="IPR023635">
    <property type="entry name" value="Peptide_deformylase"/>
</dbReference>
<dbReference type="SUPFAM" id="SSF56420">
    <property type="entry name" value="Peptide deformylase"/>
    <property type="match status" value="1"/>
</dbReference>
<evidence type="ECO:0000313" key="4">
    <source>
        <dbReference type="Proteomes" id="UP000284476"/>
    </source>
</evidence>
<dbReference type="PIRSF" id="PIRSF004749">
    <property type="entry name" value="Pep_def"/>
    <property type="match status" value="1"/>
</dbReference>
<dbReference type="NCBIfam" id="NF001159">
    <property type="entry name" value="PRK00150.1-3"/>
    <property type="match status" value="1"/>
</dbReference>
<comment type="function">
    <text evidence="2">Removes the formyl group from the N-terminal Met of newly synthesized proteins. Requires at least a dipeptide for an efficient rate of reaction. N-terminal L-methionine is a prerequisite for activity but the enzyme has broad specificity at other positions.</text>
</comment>
<dbReference type="AlphaFoldDB" id="A0A443JG98"/>
<feature type="binding site" evidence="2">
    <location>
        <position position="136"/>
    </location>
    <ligand>
        <name>Fe cation</name>
        <dbReference type="ChEBI" id="CHEBI:24875"/>
    </ligand>
</feature>
<accession>A0A443JG98</accession>